<accession>A0AAW0V479</accession>
<proteinExistence type="predicted"/>
<reference evidence="2 3" key="1">
    <citation type="submission" date="2023-03" db="EMBL/GenBank/DDBJ databases">
        <title>High-quality genome of Scylla paramamosain provides insights in environmental adaptation.</title>
        <authorList>
            <person name="Zhang L."/>
        </authorList>
    </citation>
    <scope>NUCLEOTIDE SEQUENCE [LARGE SCALE GENOMIC DNA]</scope>
    <source>
        <strain evidence="2">LZ_2023a</strain>
        <tissue evidence="2">Muscle</tissue>
    </source>
</reference>
<feature type="region of interest" description="Disordered" evidence="1">
    <location>
        <begin position="170"/>
        <end position="274"/>
    </location>
</feature>
<evidence type="ECO:0000313" key="2">
    <source>
        <dbReference type="EMBL" id="KAK8406131.1"/>
    </source>
</evidence>
<feature type="compositionally biased region" description="Basic residues" evidence="1">
    <location>
        <begin position="255"/>
        <end position="266"/>
    </location>
</feature>
<dbReference type="Proteomes" id="UP001487740">
    <property type="component" value="Unassembled WGS sequence"/>
</dbReference>
<name>A0AAW0V479_SCYPA</name>
<dbReference type="EMBL" id="JARAKH010000002">
    <property type="protein sequence ID" value="KAK8406131.1"/>
    <property type="molecule type" value="Genomic_DNA"/>
</dbReference>
<feature type="compositionally biased region" description="Polar residues" evidence="1">
    <location>
        <begin position="185"/>
        <end position="201"/>
    </location>
</feature>
<keyword evidence="3" id="KW-1185">Reference proteome</keyword>
<dbReference type="AlphaFoldDB" id="A0AAW0V479"/>
<evidence type="ECO:0000313" key="3">
    <source>
        <dbReference type="Proteomes" id="UP001487740"/>
    </source>
</evidence>
<feature type="region of interest" description="Disordered" evidence="1">
    <location>
        <begin position="1"/>
        <end position="68"/>
    </location>
</feature>
<sequence>MRNDETGRDKVDKQMDDGGGGVLPGGVSHGASVSYPEVEEAERPEKPASERLSVASVPRQTPGGAAEDRGQGVLLVAVPCVGGAGSAEFGICVPPTSMPSRGCPQYHSSNGPLLGLTSRSVSVPTLCSAPPRALHLHSADMGTLASPREQLGALHPLLVASGVQLNHKARDKPDVSCCDNGDWPRSTSPAHSNHSGNSSLPSEEVVDSGVCSEHDTPPLTVRYQASRSPLHRQAASDSDCESNLSSDSLPDQCRGSRRWTPPRRAARPGGGKLTLPEALLQEIKEKWQELQHRRQQQGRVDVPERGGCGQLGTRAVASQWSAGRHAHHRRSSCPASPVLSRASSLSFPSSFSLFDEELESPRSSPVYLEGWRLMGVQRPCDHVGARALYECRDEEAGQGFAGIRDIFSPQQDSTIKSCKGTVRGVKNRVRAGIATFTTDQRITKVSVLQLSSFFPLLLSDKRGSERKAGTRREVLRKIVCDGVGKSRWVWRGEEQGGVGKGRRGGRRDPRVVKGWQDKDVECHLSH</sequence>
<comment type="caution">
    <text evidence="2">The sequence shown here is derived from an EMBL/GenBank/DDBJ whole genome shotgun (WGS) entry which is preliminary data.</text>
</comment>
<feature type="compositionally biased region" description="Gly residues" evidence="1">
    <location>
        <begin position="17"/>
        <end position="28"/>
    </location>
</feature>
<gene>
    <name evidence="2" type="ORF">O3P69_007090</name>
</gene>
<evidence type="ECO:0000256" key="1">
    <source>
        <dbReference type="SAM" id="MobiDB-lite"/>
    </source>
</evidence>
<protein>
    <submittedName>
        <fullName evidence="2">Uncharacterized protein</fullName>
    </submittedName>
</protein>
<organism evidence="2 3">
    <name type="scientific">Scylla paramamosain</name>
    <name type="common">Mud crab</name>
    <dbReference type="NCBI Taxonomy" id="85552"/>
    <lineage>
        <taxon>Eukaryota</taxon>
        <taxon>Metazoa</taxon>
        <taxon>Ecdysozoa</taxon>
        <taxon>Arthropoda</taxon>
        <taxon>Crustacea</taxon>
        <taxon>Multicrustacea</taxon>
        <taxon>Malacostraca</taxon>
        <taxon>Eumalacostraca</taxon>
        <taxon>Eucarida</taxon>
        <taxon>Decapoda</taxon>
        <taxon>Pleocyemata</taxon>
        <taxon>Brachyura</taxon>
        <taxon>Eubrachyura</taxon>
        <taxon>Portunoidea</taxon>
        <taxon>Portunidae</taxon>
        <taxon>Portuninae</taxon>
        <taxon>Scylla</taxon>
    </lineage>
</organism>
<feature type="compositionally biased region" description="Basic and acidic residues" evidence="1">
    <location>
        <begin position="1"/>
        <end position="16"/>
    </location>
</feature>